<dbReference type="EMBL" id="JBDNCH010000004">
    <property type="protein sequence ID" value="MEN9063120.1"/>
    <property type="molecule type" value="Genomic_DNA"/>
</dbReference>
<accession>A0AAW9SUT5</accession>
<dbReference type="AlphaFoldDB" id="A0AAW9SUT5"/>
<name>A0AAW9SUT5_9RHOB</name>
<dbReference type="EC" id="1.4.1.21" evidence="6"/>
<evidence type="ECO:0000256" key="4">
    <source>
        <dbReference type="ARBA" id="ARBA00023002"/>
    </source>
</evidence>
<gene>
    <name evidence="6" type="primary">nadX</name>
    <name evidence="9" type="ORF">ABFB10_21180</name>
</gene>
<evidence type="ECO:0000256" key="2">
    <source>
        <dbReference type="ARBA" id="ARBA00022642"/>
    </source>
</evidence>
<organism evidence="9 10">
    <name type="scientific">Ponticoccus litoralis</name>
    <dbReference type="NCBI Taxonomy" id="422297"/>
    <lineage>
        <taxon>Bacteria</taxon>
        <taxon>Pseudomonadati</taxon>
        <taxon>Pseudomonadota</taxon>
        <taxon>Alphaproteobacteria</taxon>
        <taxon>Rhodobacterales</taxon>
        <taxon>Roseobacteraceae</taxon>
        <taxon>Ponticoccus</taxon>
    </lineage>
</organism>
<keyword evidence="4 6" id="KW-0560">Oxidoreductase</keyword>
<feature type="binding site" evidence="6">
    <location>
        <position position="124"/>
    </location>
    <ligand>
        <name>NAD(+)</name>
        <dbReference type="ChEBI" id="CHEBI:57540"/>
    </ligand>
</feature>
<dbReference type="InterPro" id="IPR036291">
    <property type="entry name" value="NAD(P)-bd_dom_sf"/>
</dbReference>
<keyword evidence="10" id="KW-1185">Reference proteome</keyword>
<dbReference type="GO" id="GO:0051287">
    <property type="term" value="F:NAD binding"/>
    <property type="evidence" value="ECO:0007669"/>
    <property type="project" value="UniProtKB-UniRule"/>
</dbReference>
<dbReference type="PIRSF" id="PIRSF005227">
    <property type="entry name" value="Asp_dh_NAD_syn"/>
    <property type="match status" value="1"/>
</dbReference>
<evidence type="ECO:0000259" key="8">
    <source>
        <dbReference type="Pfam" id="PF03447"/>
    </source>
</evidence>
<dbReference type="InterPro" id="IPR005106">
    <property type="entry name" value="Asp/hSer_DH_NAD-bd"/>
</dbReference>
<dbReference type="PANTHER" id="PTHR31873">
    <property type="entry name" value="L-ASPARTATE DEHYDROGENASE-RELATED"/>
    <property type="match status" value="1"/>
</dbReference>
<feature type="domain" description="Aspartate dehydrogenase" evidence="7">
    <location>
        <begin position="170"/>
        <end position="257"/>
    </location>
</feature>
<proteinExistence type="inferred from homology"/>
<dbReference type="InterPro" id="IPR002811">
    <property type="entry name" value="Asp_DH"/>
</dbReference>
<evidence type="ECO:0000313" key="10">
    <source>
        <dbReference type="Proteomes" id="UP001428774"/>
    </source>
</evidence>
<keyword evidence="3 6" id="KW-0521">NADP</keyword>
<comment type="caution">
    <text evidence="9">The sequence shown here is derived from an EMBL/GenBank/DDBJ whole genome shotgun (WGS) entry which is preliminary data.</text>
</comment>
<dbReference type="Gene3D" id="3.40.50.720">
    <property type="entry name" value="NAD(P)-binding Rossmann-like Domain"/>
    <property type="match status" value="1"/>
</dbReference>
<dbReference type="HAMAP" id="MF_01265">
    <property type="entry name" value="NadX"/>
    <property type="match status" value="1"/>
</dbReference>
<evidence type="ECO:0000313" key="9">
    <source>
        <dbReference type="EMBL" id="MEN9063120.1"/>
    </source>
</evidence>
<dbReference type="PANTHER" id="PTHR31873:SF6">
    <property type="entry name" value="ASPARTATE DEHYDROGENASE DOMAIN-CONTAINING PROTEIN"/>
    <property type="match status" value="1"/>
</dbReference>
<keyword evidence="2 6" id="KW-0662">Pyridine nucleotide biosynthesis</keyword>
<dbReference type="RefSeq" id="WP_347168225.1">
    <property type="nucleotide sequence ID" value="NZ_JBDNCH010000004.1"/>
</dbReference>
<reference evidence="9 10" key="1">
    <citation type="submission" date="2024-05" db="EMBL/GenBank/DDBJ databases">
        <title>Genome sequence of Ponticoccus litoralis KCCM 90028.</title>
        <authorList>
            <person name="Kim J.M."/>
            <person name="Lee J.K."/>
            <person name="Choi B.J."/>
            <person name="Bayburt H."/>
            <person name="Baek J.H."/>
            <person name="Jeon C.O."/>
        </authorList>
    </citation>
    <scope>NUCLEOTIDE SEQUENCE [LARGE SCALE GENOMIC DNA]</scope>
    <source>
        <strain evidence="9 10">KCCM 90028</strain>
    </source>
</reference>
<dbReference type="InterPro" id="IPR011182">
    <property type="entry name" value="L-Asp_DH"/>
</dbReference>
<comment type="pathway">
    <text evidence="6">Cofactor biosynthesis; NAD(+) biosynthesis; iminoaspartate from L-aspartate (dehydrogenase route): step 1/1.</text>
</comment>
<dbReference type="GO" id="GO:0009435">
    <property type="term" value="P:NAD+ biosynthetic process"/>
    <property type="evidence" value="ECO:0007669"/>
    <property type="project" value="UniProtKB-UniRule"/>
</dbReference>
<evidence type="ECO:0000256" key="3">
    <source>
        <dbReference type="ARBA" id="ARBA00022857"/>
    </source>
</evidence>
<comment type="function">
    <text evidence="6">Specifically catalyzes the NAD or NADP-dependent dehydrogenation of L-aspartate to iminoaspartate.</text>
</comment>
<dbReference type="SUPFAM" id="SSF55347">
    <property type="entry name" value="Glyceraldehyde-3-phosphate dehydrogenase-like, C-terminal domain"/>
    <property type="match status" value="1"/>
</dbReference>
<evidence type="ECO:0000259" key="7">
    <source>
        <dbReference type="Pfam" id="PF01958"/>
    </source>
</evidence>
<keyword evidence="5 6" id="KW-0520">NAD</keyword>
<dbReference type="GO" id="GO:0033735">
    <property type="term" value="F:aspartate dehydrogenase [NAD(P)+] activity"/>
    <property type="evidence" value="ECO:0007669"/>
    <property type="project" value="UniProtKB-EC"/>
</dbReference>
<comment type="catalytic activity">
    <reaction evidence="6">
        <text>L-aspartate + NADP(+) + H2O = oxaloacetate + NH4(+) + NADPH + H(+)</text>
        <dbReference type="Rhea" id="RHEA:11784"/>
        <dbReference type="ChEBI" id="CHEBI:15377"/>
        <dbReference type="ChEBI" id="CHEBI:15378"/>
        <dbReference type="ChEBI" id="CHEBI:16452"/>
        <dbReference type="ChEBI" id="CHEBI:28938"/>
        <dbReference type="ChEBI" id="CHEBI:29991"/>
        <dbReference type="ChEBI" id="CHEBI:57783"/>
        <dbReference type="ChEBI" id="CHEBI:58349"/>
        <dbReference type="EC" id="1.4.1.21"/>
    </reaction>
</comment>
<dbReference type="NCBIfam" id="NF009825">
    <property type="entry name" value="PRK13302.1"/>
    <property type="match status" value="1"/>
</dbReference>
<dbReference type="GO" id="GO:0016639">
    <property type="term" value="F:oxidoreductase activity, acting on the CH-NH2 group of donors, NAD or NADP as acceptor"/>
    <property type="evidence" value="ECO:0007669"/>
    <property type="project" value="UniProtKB-UniRule"/>
</dbReference>
<feature type="domain" description="Aspartate/homoserine dehydrogenase NAD-binding" evidence="8">
    <location>
        <begin position="11"/>
        <end position="121"/>
    </location>
</feature>
<dbReference type="Pfam" id="PF01958">
    <property type="entry name" value="Asp_DH_C"/>
    <property type="match status" value="1"/>
</dbReference>
<comment type="miscellaneous">
    <text evidence="6">The iminoaspartate product is unstable in aqueous solution and can decompose to oxaloacetate and ammonia.</text>
</comment>
<dbReference type="Proteomes" id="UP001428774">
    <property type="component" value="Unassembled WGS sequence"/>
</dbReference>
<dbReference type="SUPFAM" id="SSF51735">
    <property type="entry name" value="NAD(P)-binding Rossmann-fold domains"/>
    <property type="match status" value="1"/>
</dbReference>
<evidence type="ECO:0000256" key="5">
    <source>
        <dbReference type="ARBA" id="ARBA00023027"/>
    </source>
</evidence>
<comment type="catalytic activity">
    <reaction evidence="6">
        <text>L-aspartate + NAD(+) + H2O = oxaloacetate + NH4(+) + NADH + H(+)</text>
        <dbReference type="Rhea" id="RHEA:11788"/>
        <dbReference type="ChEBI" id="CHEBI:15377"/>
        <dbReference type="ChEBI" id="CHEBI:15378"/>
        <dbReference type="ChEBI" id="CHEBI:16452"/>
        <dbReference type="ChEBI" id="CHEBI:28938"/>
        <dbReference type="ChEBI" id="CHEBI:29991"/>
        <dbReference type="ChEBI" id="CHEBI:57540"/>
        <dbReference type="ChEBI" id="CHEBI:57945"/>
        <dbReference type="EC" id="1.4.1.21"/>
    </reaction>
</comment>
<evidence type="ECO:0000256" key="1">
    <source>
        <dbReference type="ARBA" id="ARBA00008331"/>
    </source>
</evidence>
<feature type="binding site" evidence="6">
    <location>
        <position position="192"/>
    </location>
    <ligand>
        <name>NAD(+)</name>
        <dbReference type="ChEBI" id="CHEBI:57540"/>
    </ligand>
</feature>
<dbReference type="Pfam" id="PF03447">
    <property type="entry name" value="NAD_binding_3"/>
    <property type="match status" value="1"/>
</dbReference>
<sequence length="271" mass="28553">MITTQTIGIAGIGAIGARVARAIDSGSVPGFELCGLSASHPDRLAPLNADLTRPQPFLTFDEMADRCDWVLEALPPSLFADLAEPVLKAGKTLVVMSCSQLLQRGDLIDLAKKTGARIVVPSGAMLGLDALKAVAVGRIDSVVIETRKPVAGLQNAPYLAKAGLDLTGLTEPMQIIEGSVSEVAKAFPANVNVAAALSLAGLGPDRTRMQVWADPTLTRNMHRVHITSDSSDFTMTIQNRPTEENPGTGRITPQSVVALLRNRSATLQIGS</sequence>
<dbReference type="GO" id="GO:0050661">
    <property type="term" value="F:NADP binding"/>
    <property type="evidence" value="ECO:0007669"/>
    <property type="project" value="UniProtKB-UniRule"/>
</dbReference>
<protein>
    <recommendedName>
        <fullName evidence="6">L-aspartate dehydrogenase</fullName>
        <ecNumber evidence="6">1.4.1.21</ecNumber>
    </recommendedName>
</protein>
<dbReference type="Gene3D" id="3.30.360.10">
    <property type="entry name" value="Dihydrodipicolinate Reductase, domain 2"/>
    <property type="match status" value="1"/>
</dbReference>
<evidence type="ECO:0000256" key="6">
    <source>
        <dbReference type="HAMAP-Rule" id="MF_01265"/>
    </source>
</evidence>
<dbReference type="InterPro" id="IPR020626">
    <property type="entry name" value="Asp_DH_prok"/>
</dbReference>
<comment type="similarity">
    <text evidence="1 6">Belongs to the L-aspartate dehydrogenase family.</text>
</comment>
<feature type="active site" evidence="6">
    <location>
        <position position="222"/>
    </location>
</feature>